<feature type="region of interest" description="Disordered" evidence="1">
    <location>
        <begin position="128"/>
        <end position="174"/>
    </location>
</feature>
<evidence type="ECO:0000313" key="2">
    <source>
        <dbReference type="EMBL" id="OJT15230.1"/>
    </source>
</evidence>
<evidence type="ECO:0000313" key="3">
    <source>
        <dbReference type="Proteomes" id="UP000184267"/>
    </source>
</evidence>
<sequence>MHGLFLTQCGASDEQLESLIAIILAYRAFALGHPGVDHDDFYLFAARLVLAAHELHPLERADDELAELVGWLNVNLPTMSPSNADSASASSATGPDSGGSAHGGDAPRSFTAAIRALHLADELQFAHSFDDDASSDDSEGTTGGFGKGLDSKLYSTDNGSIPSLVSVGSGSDCP</sequence>
<dbReference type="OrthoDB" id="10425182at2759"/>
<organism evidence="2 3">
    <name type="scientific">Trametes pubescens</name>
    <name type="common">White-rot fungus</name>
    <dbReference type="NCBI Taxonomy" id="154538"/>
    <lineage>
        <taxon>Eukaryota</taxon>
        <taxon>Fungi</taxon>
        <taxon>Dikarya</taxon>
        <taxon>Basidiomycota</taxon>
        <taxon>Agaricomycotina</taxon>
        <taxon>Agaricomycetes</taxon>
        <taxon>Polyporales</taxon>
        <taxon>Polyporaceae</taxon>
        <taxon>Trametes</taxon>
    </lineage>
</organism>
<reference evidence="2 3" key="1">
    <citation type="submission" date="2016-10" db="EMBL/GenBank/DDBJ databases">
        <title>Genome sequence of the basidiomycete white-rot fungus Trametes pubescens.</title>
        <authorList>
            <person name="Makela M.R."/>
            <person name="Granchi Z."/>
            <person name="Peng M."/>
            <person name="De Vries R.P."/>
            <person name="Grigoriev I."/>
            <person name="Riley R."/>
            <person name="Hilden K."/>
        </authorList>
    </citation>
    <scope>NUCLEOTIDE SEQUENCE [LARGE SCALE GENOMIC DNA]</scope>
    <source>
        <strain evidence="2 3">FBCC735</strain>
    </source>
</reference>
<comment type="caution">
    <text evidence="2">The sequence shown here is derived from an EMBL/GenBank/DDBJ whole genome shotgun (WGS) entry which is preliminary data.</text>
</comment>
<gene>
    <name evidence="2" type="ORF">TRAPUB_8208</name>
</gene>
<dbReference type="AlphaFoldDB" id="A0A1M2W663"/>
<evidence type="ECO:0000256" key="1">
    <source>
        <dbReference type="SAM" id="MobiDB-lite"/>
    </source>
</evidence>
<keyword evidence="3" id="KW-1185">Reference proteome</keyword>
<feature type="region of interest" description="Disordered" evidence="1">
    <location>
        <begin position="82"/>
        <end position="105"/>
    </location>
</feature>
<proteinExistence type="predicted"/>
<protein>
    <submittedName>
        <fullName evidence="2">Uncharacterized protein</fullName>
    </submittedName>
</protein>
<dbReference type="OMA" id="FLTQCGA"/>
<feature type="compositionally biased region" description="Polar residues" evidence="1">
    <location>
        <begin position="153"/>
        <end position="174"/>
    </location>
</feature>
<accession>A0A1M2W663</accession>
<feature type="compositionally biased region" description="Low complexity" evidence="1">
    <location>
        <begin position="82"/>
        <end position="95"/>
    </location>
</feature>
<name>A0A1M2W663_TRAPU</name>
<dbReference type="Proteomes" id="UP000184267">
    <property type="component" value="Unassembled WGS sequence"/>
</dbReference>
<dbReference type="EMBL" id="MNAD01000188">
    <property type="protein sequence ID" value="OJT15230.1"/>
    <property type="molecule type" value="Genomic_DNA"/>
</dbReference>